<sequence length="991" mass="111918">MAVTDFLLFISCIFQLIVLGIGLAKRPVTLDIPLDFHQRVKVYDDFVKITEAPYHAEAEFDIVLSYRTKEARLLTLEITSIGIEKTQRNEFKYVVVVAHRSEVKQTLRVKVTLRDPLVYLENKALNIFPDLYIEEIQVTVTLLDLLPGGLDSKPVLAGDFLRLPLTPPWSRPQKPGFSFPWPWEHLIKQRKIEKCQHLKDIVDLLTFPVALTGKETGLKRILPPLVWPREELAEAYSKTKPRFTISTWIFLLEPCFDGLCGILNHRSTFLLTPLLSITSSGLLHIQVQYTPDTGYAFVINSRLPIKKWVQIVMSVDDTTIYVTTRHHNGHVLEKEENAVHKEFPHGSFSYKDTEGFWVLGGTEGSKTFNGIIGHTRIYRRHLLFPNQVFSPPEDHVMFSMALTDHSVTCSEKIVNLHEAVLEEIEKASEQNEYCVTKRGSLMDLLHVPSPDSNNHQCQVPLSGETPEVDVIVQQAMSHHHNDLKSVADSLYQLANAKLVNSAKEAAEALAILRVSSCMGHIESQYMTGVINMIGLGVPQDKTQGWKYLLLGAANENALSQMSLAYRHFIGTDGLHRDCDVAIGYYKAAALTTDKLLQQHQEVNTHSEAVRLDDYEELANHKGNESDVFQWLTHQALHGLSDAQSLLAEMYYYGKRGLQRDLNRAVKYYQMGADKGDPEGLYNLGISTLKGHGVEQNETEAINLFKLSAEQDFPPALNALGFYEVNMRQNYSGAAVYFKRAADKGDRDGLTNLAVSYDNGWVEGHPPDKRKAFKYWFEAASKGHPGSCLAVGEGVSSGVYVDRNCPLGVVYLRYVAEQNPEVGWLMRRGLEAHYQGNMYKSLVYFMFAAETGMEVPLYNTAMLCDENQEELSSVTAVDCTWHYYNRSAAMGWVFAMIKVGDNHWYGKTVPQNITFAAEMYAEAASKNDLPQAIYNLAYMVEYNYSLNGIQWNNVDKNVVLQGNLTFAASLYKKCRDTLDNNNESSYLVRLVL</sequence>
<evidence type="ECO:0000313" key="2">
    <source>
        <dbReference type="Proteomes" id="UP001163046"/>
    </source>
</evidence>
<dbReference type="Gene3D" id="2.60.120.200">
    <property type="match status" value="1"/>
</dbReference>
<comment type="caution">
    <text evidence="1">The sequence shown here is derived from an EMBL/GenBank/DDBJ whole genome shotgun (WGS) entry which is preliminary data.</text>
</comment>
<keyword evidence="2" id="KW-1185">Reference proteome</keyword>
<dbReference type="Gene3D" id="1.25.40.10">
    <property type="entry name" value="Tetratricopeptide repeat domain"/>
    <property type="match status" value="2"/>
</dbReference>
<dbReference type="Proteomes" id="UP001163046">
    <property type="component" value="Unassembled WGS sequence"/>
</dbReference>
<dbReference type="PANTHER" id="PTHR44444">
    <property type="entry name" value="PROTEIN SEL-1 HOMOLOG 3"/>
    <property type="match status" value="1"/>
</dbReference>
<reference evidence="1" key="1">
    <citation type="submission" date="2023-01" db="EMBL/GenBank/DDBJ databases">
        <title>Genome assembly of the deep-sea coral Lophelia pertusa.</title>
        <authorList>
            <person name="Herrera S."/>
            <person name="Cordes E."/>
        </authorList>
    </citation>
    <scope>NUCLEOTIDE SEQUENCE</scope>
    <source>
        <strain evidence="1">USNM1676648</strain>
        <tissue evidence="1">Polyp</tissue>
    </source>
</reference>
<dbReference type="InterPro" id="IPR006597">
    <property type="entry name" value="Sel1-like"/>
</dbReference>
<evidence type="ECO:0000313" key="1">
    <source>
        <dbReference type="EMBL" id="KAJ7333147.1"/>
    </source>
</evidence>
<accession>A0A9X0CGL1</accession>
<dbReference type="InterPro" id="IPR011990">
    <property type="entry name" value="TPR-like_helical_dom_sf"/>
</dbReference>
<organism evidence="1 2">
    <name type="scientific">Desmophyllum pertusum</name>
    <dbReference type="NCBI Taxonomy" id="174260"/>
    <lineage>
        <taxon>Eukaryota</taxon>
        <taxon>Metazoa</taxon>
        <taxon>Cnidaria</taxon>
        <taxon>Anthozoa</taxon>
        <taxon>Hexacorallia</taxon>
        <taxon>Scleractinia</taxon>
        <taxon>Caryophylliina</taxon>
        <taxon>Caryophylliidae</taxon>
        <taxon>Desmophyllum</taxon>
    </lineage>
</organism>
<dbReference type="EMBL" id="MU827787">
    <property type="protein sequence ID" value="KAJ7333147.1"/>
    <property type="molecule type" value="Genomic_DNA"/>
</dbReference>
<dbReference type="PANTHER" id="PTHR44444:SF6">
    <property type="entry name" value="LAMININ G DOMAIN-CONTAINING PROTEIN"/>
    <property type="match status" value="1"/>
</dbReference>
<dbReference type="InterPro" id="IPR013320">
    <property type="entry name" value="ConA-like_dom_sf"/>
</dbReference>
<dbReference type="SMART" id="SM00671">
    <property type="entry name" value="SEL1"/>
    <property type="match status" value="8"/>
</dbReference>
<dbReference type="InterPro" id="IPR042756">
    <property type="entry name" value="Sel-1L3"/>
</dbReference>
<dbReference type="SUPFAM" id="SSF81901">
    <property type="entry name" value="HCP-like"/>
    <property type="match status" value="4"/>
</dbReference>
<gene>
    <name evidence="1" type="primary">SEL1L3</name>
    <name evidence="1" type="ORF">OS493_018323</name>
</gene>
<dbReference type="SUPFAM" id="SSF49899">
    <property type="entry name" value="Concanavalin A-like lectins/glucanases"/>
    <property type="match status" value="1"/>
</dbReference>
<dbReference type="AlphaFoldDB" id="A0A9X0CGL1"/>
<proteinExistence type="predicted"/>
<dbReference type="Pfam" id="PF08238">
    <property type="entry name" value="Sel1"/>
    <property type="match status" value="7"/>
</dbReference>
<protein>
    <submittedName>
        <fullName evidence="1">Protein sel-1 3</fullName>
    </submittedName>
</protein>
<dbReference type="OrthoDB" id="272077at2759"/>
<name>A0A9X0CGL1_9CNID</name>